<protein>
    <submittedName>
        <fullName evidence="7">Flavohemoprotein</fullName>
    </submittedName>
</protein>
<dbReference type="GO" id="GO:0020037">
    <property type="term" value="F:heme binding"/>
    <property type="evidence" value="ECO:0007669"/>
    <property type="project" value="InterPro"/>
</dbReference>
<dbReference type="AlphaFoldDB" id="A0A6M0RE67"/>
<dbReference type="PANTHER" id="PTHR43396:SF3">
    <property type="entry name" value="FLAVOHEMOPROTEIN"/>
    <property type="match status" value="1"/>
</dbReference>
<dbReference type="Gene3D" id="1.10.490.10">
    <property type="entry name" value="Globins"/>
    <property type="match status" value="1"/>
</dbReference>
<dbReference type="SUPFAM" id="SSF46458">
    <property type="entry name" value="Globin-like"/>
    <property type="match status" value="1"/>
</dbReference>
<dbReference type="PROSITE" id="PS01033">
    <property type="entry name" value="GLOBIN"/>
    <property type="match status" value="1"/>
</dbReference>
<dbReference type="GO" id="GO:0019825">
    <property type="term" value="F:oxygen binding"/>
    <property type="evidence" value="ECO:0007669"/>
    <property type="project" value="InterPro"/>
</dbReference>
<evidence type="ECO:0000256" key="2">
    <source>
        <dbReference type="ARBA" id="ARBA00022621"/>
    </source>
</evidence>
<dbReference type="Proteomes" id="UP000481033">
    <property type="component" value="Unassembled WGS sequence"/>
</dbReference>
<name>A0A6M0RE67_9CYAN</name>
<comment type="similarity">
    <text evidence="5">Belongs to the globin family.</text>
</comment>
<dbReference type="InterPro" id="IPR009050">
    <property type="entry name" value="Globin-like_sf"/>
</dbReference>
<dbReference type="GO" id="GO:0008941">
    <property type="term" value="F:nitric oxide dioxygenase NAD(P)H activity"/>
    <property type="evidence" value="ECO:0007669"/>
    <property type="project" value="TreeGrafter"/>
</dbReference>
<keyword evidence="5" id="KW-0813">Transport</keyword>
<sequence length="169" mass="18836">MVMRRVSWQTVEVTTVEIVSAMALNPDLLKTSFTLLKEDQSAFSDLFYSTLFSDYPQVKPLFAHTNMEEQPKKLFASLVLVVENLVKPDVLTAALQGLGTRHIKYGVLPEHYPMVGGTLLKSMETILQDNWTPEISAAWAEAYAAITEIMLEGADYPAEILNPKNTVSV</sequence>
<organism evidence="7 8">
    <name type="scientific">Adonisia turfae CCMR0081</name>
    <dbReference type="NCBI Taxonomy" id="2292702"/>
    <lineage>
        <taxon>Bacteria</taxon>
        <taxon>Bacillati</taxon>
        <taxon>Cyanobacteriota</taxon>
        <taxon>Adonisia</taxon>
        <taxon>Adonisia turfae</taxon>
    </lineage>
</organism>
<evidence type="ECO:0000256" key="5">
    <source>
        <dbReference type="RuleBase" id="RU000356"/>
    </source>
</evidence>
<comment type="caution">
    <text evidence="7">The sequence shown here is derived from an EMBL/GenBank/DDBJ whole genome shotgun (WGS) entry which is preliminary data.</text>
</comment>
<keyword evidence="2 5" id="KW-0561">Oxygen transport</keyword>
<evidence type="ECO:0000313" key="8">
    <source>
        <dbReference type="Proteomes" id="UP000481033"/>
    </source>
</evidence>
<keyword evidence="1 5" id="KW-0349">Heme</keyword>
<gene>
    <name evidence="7" type="ORF">DXZ20_02285</name>
</gene>
<dbReference type="GO" id="GO:0071949">
    <property type="term" value="F:FAD binding"/>
    <property type="evidence" value="ECO:0007669"/>
    <property type="project" value="TreeGrafter"/>
</dbReference>
<keyword evidence="3" id="KW-0479">Metal-binding</keyword>
<keyword evidence="8" id="KW-1185">Reference proteome</keyword>
<feature type="domain" description="Globin" evidence="6">
    <location>
        <begin position="20"/>
        <end position="155"/>
    </location>
</feature>
<keyword evidence="4" id="KW-0408">Iron</keyword>
<evidence type="ECO:0000259" key="6">
    <source>
        <dbReference type="PROSITE" id="PS01033"/>
    </source>
</evidence>
<dbReference type="EMBL" id="QXHD01000003">
    <property type="protein sequence ID" value="NEZ54539.1"/>
    <property type="molecule type" value="Genomic_DNA"/>
</dbReference>
<dbReference type="GO" id="GO:0046872">
    <property type="term" value="F:metal ion binding"/>
    <property type="evidence" value="ECO:0007669"/>
    <property type="project" value="UniProtKB-KW"/>
</dbReference>
<dbReference type="CDD" id="cd12131">
    <property type="entry name" value="HGbI-like"/>
    <property type="match status" value="1"/>
</dbReference>
<accession>A0A6M0RE67</accession>
<evidence type="ECO:0000256" key="4">
    <source>
        <dbReference type="ARBA" id="ARBA00023004"/>
    </source>
</evidence>
<dbReference type="GO" id="GO:0071500">
    <property type="term" value="P:cellular response to nitrosative stress"/>
    <property type="evidence" value="ECO:0007669"/>
    <property type="project" value="TreeGrafter"/>
</dbReference>
<dbReference type="GO" id="GO:0046210">
    <property type="term" value="P:nitric oxide catabolic process"/>
    <property type="evidence" value="ECO:0007669"/>
    <property type="project" value="TreeGrafter"/>
</dbReference>
<dbReference type="Pfam" id="PF00042">
    <property type="entry name" value="Globin"/>
    <property type="match status" value="1"/>
</dbReference>
<proteinExistence type="inferred from homology"/>
<dbReference type="GO" id="GO:0005344">
    <property type="term" value="F:oxygen carrier activity"/>
    <property type="evidence" value="ECO:0007669"/>
    <property type="project" value="UniProtKB-KW"/>
</dbReference>
<dbReference type="PANTHER" id="PTHR43396">
    <property type="entry name" value="FLAVOHEMOPROTEIN"/>
    <property type="match status" value="1"/>
</dbReference>
<reference evidence="7 8" key="1">
    <citation type="journal article" date="2020" name="Microb. Ecol.">
        <title>Ecogenomics of the Marine Benthic Filamentous Cyanobacterium Adonisia.</title>
        <authorList>
            <person name="Walter J.M."/>
            <person name="Coutinho F.H."/>
            <person name="Leomil L."/>
            <person name="Hargreaves P.I."/>
            <person name="Campeao M.E."/>
            <person name="Vieira V.V."/>
            <person name="Silva B.S."/>
            <person name="Fistarol G.O."/>
            <person name="Salomon P.S."/>
            <person name="Sawabe T."/>
            <person name="Mino S."/>
            <person name="Hosokawa M."/>
            <person name="Miyashita H."/>
            <person name="Maruyama F."/>
            <person name="van Verk M.C."/>
            <person name="Dutilh B.E."/>
            <person name="Thompson C.C."/>
            <person name="Thompson F.L."/>
        </authorList>
    </citation>
    <scope>NUCLEOTIDE SEQUENCE [LARGE SCALE GENOMIC DNA]</scope>
    <source>
        <strain evidence="7 8">CCMR0081</strain>
    </source>
</reference>
<dbReference type="InterPro" id="IPR012292">
    <property type="entry name" value="Globin/Proto"/>
</dbReference>
<evidence type="ECO:0000256" key="1">
    <source>
        <dbReference type="ARBA" id="ARBA00022617"/>
    </source>
</evidence>
<evidence type="ECO:0000313" key="7">
    <source>
        <dbReference type="EMBL" id="NEZ54539.1"/>
    </source>
</evidence>
<evidence type="ECO:0000256" key="3">
    <source>
        <dbReference type="ARBA" id="ARBA00022723"/>
    </source>
</evidence>
<dbReference type="InterPro" id="IPR000971">
    <property type="entry name" value="Globin"/>
</dbReference>